<dbReference type="PROSITE" id="PS00973">
    <property type="entry name" value="USP_2"/>
    <property type="match status" value="1"/>
</dbReference>
<feature type="compositionally biased region" description="Basic residues" evidence="2">
    <location>
        <begin position="160"/>
        <end position="172"/>
    </location>
</feature>
<evidence type="ECO:0000256" key="1">
    <source>
        <dbReference type="ARBA" id="ARBA00009085"/>
    </source>
</evidence>
<reference evidence="4 5" key="1">
    <citation type="journal article" date="2024" name="Nat. Commun.">
        <title>Phylogenomics reveals the evolutionary origins of lichenization in chlorophyte algae.</title>
        <authorList>
            <person name="Puginier C."/>
            <person name="Libourel C."/>
            <person name="Otte J."/>
            <person name="Skaloud P."/>
            <person name="Haon M."/>
            <person name="Grisel S."/>
            <person name="Petersen M."/>
            <person name="Berrin J.G."/>
            <person name="Delaux P.M."/>
            <person name="Dal Grande F."/>
            <person name="Keller J."/>
        </authorList>
    </citation>
    <scope>NUCLEOTIDE SEQUENCE [LARGE SCALE GENOMIC DNA]</scope>
    <source>
        <strain evidence="4 5">SAG 2036</strain>
    </source>
</reference>
<dbReference type="PROSITE" id="PS00972">
    <property type="entry name" value="USP_1"/>
    <property type="match status" value="1"/>
</dbReference>
<dbReference type="Pfam" id="PF00443">
    <property type="entry name" value="UCH"/>
    <property type="match status" value="2"/>
</dbReference>
<feature type="compositionally biased region" description="Low complexity" evidence="2">
    <location>
        <begin position="712"/>
        <end position="728"/>
    </location>
</feature>
<accession>A0AAW1P5F8</accession>
<dbReference type="InterPro" id="IPR018200">
    <property type="entry name" value="USP_CS"/>
</dbReference>
<evidence type="ECO:0000256" key="2">
    <source>
        <dbReference type="SAM" id="MobiDB-lite"/>
    </source>
</evidence>
<feature type="compositionally biased region" description="Polar residues" evidence="2">
    <location>
        <begin position="206"/>
        <end position="216"/>
    </location>
</feature>
<protein>
    <recommendedName>
        <fullName evidence="3">USP domain-containing protein</fullName>
    </recommendedName>
</protein>
<dbReference type="EMBL" id="JALJOQ010000047">
    <property type="protein sequence ID" value="KAK9804996.1"/>
    <property type="molecule type" value="Genomic_DNA"/>
</dbReference>
<dbReference type="GO" id="GO:0004843">
    <property type="term" value="F:cysteine-type deubiquitinase activity"/>
    <property type="evidence" value="ECO:0007669"/>
    <property type="project" value="InterPro"/>
</dbReference>
<feature type="domain" description="USP" evidence="3">
    <location>
        <begin position="734"/>
        <end position="1124"/>
    </location>
</feature>
<feature type="region of interest" description="Disordered" evidence="2">
    <location>
        <begin position="830"/>
        <end position="878"/>
    </location>
</feature>
<dbReference type="CDD" id="cd02674">
    <property type="entry name" value="Peptidase_C19R"/>
    <property type="match status" value="1"/>
</dbReference>
<feature type="region of interest" description="Disordered" evidence="2">
    <location>
        <begin position="574"/>
        <end position="680"/>
    </location>
</feature>
<feature type="compositionally biased region" description="Polar residues" evidence="2">
    <location>
        <begin position="368"/>
        <end position="384"/>
    </location>
</feature>
<dbReference type="InterPro" id="IPR050185">
    <property type="entry name" value="Ub_carboxyl-term_hydrolase"/>
</dbReference>
<dbReference type="Gene3D" id="3.90.70.10">
    <property type="entry name" value="Cysteine proteinases"/>
    <property type="match status" value="2"/>
</dbReference>
<comment type="caution">
    <text evidence="4">The sequence shown here is derived from an EMBL/GenBank/DDBJ whole genome shotgun (WGS) entry which is preliminary data.</text>
</comment>
<dbReference type="InterPro" id="IPR028889">
    <property type="entry name" value="USP"/>
</dbReference>
<dbReference type="InterPro" id="IPR001394">
    <property type="entry name" value="Peptidase_C19_UCH"/>
</dbReference>
<evidence type="ECO:0000313" key="5">
    <source>
        <dbReference type="Proteomes" id="UP001465755"/>
    </source>
</evidence>
<feature type="region of interest" description="Disordered" evidence="2">
    <location>
        <begin position="89"/>
        <end position="395"/>
    </location>
</feature>
<organism evidence="4 5">
    <name type="scientific">Symbiochloris irregularis</name>
    <dbReference type="NCBI Taxonomy" id="706552"/>
    <lineage>
        <taxon>Eukaryota</taxon>
        <taxon>Viridiplantae</taxon>
        <taxon>Chlorophyta</taxon>
        <taxon>core chlorophytes</taxon>
        <taxon>Trebouxiophyceae</taxon>
        <taxon>Trebouxiales</taxon>
        <taxon>Trebouxiaceae</taxon>
        <taxon>Symbiochloris</taxon>
    </lineage>
</organism>
<dbReference type="PANTHER" id="PTHR21646">
    <property type="entry name" value="UBIQUITIN CARBOXYL-TERMINAL HYDROLASE"/>
    <property type="match status" value="1"/>
</dbReference>
<evidence type="ECO:0000313" key="4">
    <source>
        <dbReference type="EMBL" id="KAK9804996.1"/>
    </source>
</evidence>
<feature type="compositionally biased region" description="Low complexity" evidence="2">
    <location>
        <begin position="243"/>
        <end position="258"/>
    </location>
</feature>
<comment type="similarity">
    <text evidence="1">Belongs to the peptidase C19 family.</text>
</comment>
<gene>
    <name evidence="4" type="ORF">WJX73_009809</name>
</gene>
<dbReference type="InterPro" id="IPR038765">
    <property type="entry name" value="Papain-like_cys_pep_sf"/>
</dbReference>
<dbReference type="PROSITE" id="PS50235">
    <property type="entry name" value="USP_3"/>
    <property type="match status" value="1"/>
</dbReference>
<dbReference type="SUPFAM" id="SSF54001">
    <property type="entry name" value="Cysteine proteinases"/>
    <property type="match status" value="1"/>
</dbReference>
<proteinExistence type="inferred from homology"/>
<name>A0AAW1P5F8_9CHLO</name>
<feature type="compositionally biased region" description="Basic and acidic residues" evidence="2">
    <location>
        <begin position="184"/>
        <end position="196"/>
    </location>
</feature>
<feature type="region of interest" description="Disordered" evidence="2">
    <location>
        <begin position="696"/>
        <end position="748"/>
    </location>
</feature>
<feature type="compositionally biased region" description="Polar residues" evidence="2">
    <location>
        <begin position="100"/>
        <end position="133"/>
    </location>
</feature>
<evidence type="ECO:0000259" key="3">
    <source>
        <dbReference type="PROSITE" id="PS50235"/>
    </source>
</evidence>
<dbReference type="Proteomes" id="UP001465755">
    <property type="component" value="Unassembled WGS sequence"/>
</dbReference>
<feature type="compositionally biased region" description="Low complexity" evidence="2">
    <location>
        <begin position="664"/>
        <end position="680"/>
    </location>
</feature>
<sequence length="1137" mass="119760">MTYYGESYLVLLLPQALRSEEAQRRQALRALTPCEAPLSLHSSPSRRPAGFWTRRSWLSTCHGAILHTWAGLAQQSTLVSIRRTVLSSNGHSMPVAPVVTRQNSVTRPGSSGGSMTRQGSASAPISRQPSNANELPPTPPGVSGVARTSTDGEESSLQRQRSKGRSFFRKAKPASSGATLNSRADTDPRVDNDRSKSTASMWPFSRGSSSSKQQQPAEPAADSSLEVQNGDGRSSHRDSPQEASAAPAPVAVPRGGSVEALPAAELSQSGEAEPSSAGGHASPVANGSANGAEQLAEKDASKKGAGAPTHRRHRSLGSLSGLFSSRQKGRSVDEEVLLAAPGMQASDLPSPPLTPRSKAAAADALQPGASSSNGGQSTTFSSVPPSAALDKGRPKTAEVPVAVTPAPAASMLSCFGIGNPRQVTKMPSLPKDAADNGLGAEDLLDEEEVIAQLGRPMLPPGMVGLRNLGNSCFFNATLQCLRFTPELPQKLIPDLLDSLPPPGSPAAIAITTEHPGIVPANTAGDAQMAENLASRPSSAASSSALAVNGGLRGAPLGGGVVVEPEHDMFSSLSVSHELGSGPQDLPGAASSRGASLDEQRPSTPSLHEAAPVLPGATPPNSPAQGASKAGAPSLSPVADLHSGPASDMSPRAVTSHPVDSLQDASATQSPSSSASPSGHSVAALLTSQVVIPRIRTTSDSSETAAVQREGEGAAQSASTQAAGSSRGASPKEEAGRRPSAPSSKPALRLAPLPAMYEAVKEVKLQHGQMAEAFLHLIRDLFLGRAGAVADPTPVLTRLAQVPVASDFYDGGQHDSQEVMRTLLMLLHDDLNRIPKPPPKERKEPSGDAEPAESSQQTDKAKQTEQADPEIELDEDGKPKEKVVKAKEAHLPENLQEQNARADKLWAQYLAEESSPLSDLFVGQLQSAVICQKCNGRTTQYEPFWDLSVPLAKEKQVGSWLSMKTTPASILDCLAEFCADEIMSGQEAFYCGECKEKTTAFKRIRIHRLPICLVLHIKRFKFHGITREKLTANVTYPLKGLKVGQQMSDEAQYAAANDWPSYELYAVSNHFGNMAAGHYTTFCRANTEVPGKRQWLQLNDEAVTRVADKQSIVNPNAYMLFYCRSGSLEGLHGVNGFS</sequence>
<feature type="compositionally biased region" description="Basic and acidic residues" evidence="2">
    <location>
        <begin position="830"/>
        <end position="845"/>
    </location>
</feature>
<dbReference type="GO" id="GO:0016579">
    <property type="term" value="P:protein deubiquitination"/>
    <property type="evidence" value="ECO:0007669"/>
    <property type="project" value="InterPro"/>
</dbReference>
<dbReference type="PANTHER" id="PTHR21646:SF23">
    <property type="entry name" value="UBIQUITIN CARBOXYL-TERMINAL HYDROLASE USP2"/>
    <property type="match status" value="1"/>
</dbReference>
<feature type="compositionally biased region" description="Low complexity" evidence="2">
    <location>
        <begin position="316"/>
        <end position="326"/>
    </location>
</feature>
<keyword evidence="5" id="KW-1185">Reference proteome</keyword>
<dbReference type="AlphaFoldDB" id="A0AAW1P5F8"/>